<dbReference type="Proteomes" id="UP000193804">
    <property type="component" value="Unassembled WGS sequence"/>
</dbReference>
<dbReference type="AlphaFoldDB" id="A0A1X7L5M2"/>
<sequence length="259" mass="30520">MIKKLFLIVLFANISFSLIGKDSYFRGFYHGENIFVRNPYLGQDAGFCIEQIYLNGKLLVENPEISAFEIDMESLELDTRVVIRIVHQNDCQPELANPEVIEADLKFSWLKIYVDENQIIWITTKEAEEGFYIVEKQMDDDWMPLDTVKTKGGIFINQHSVELDHLKGDNLYRVQYHDPKLDVNYSESFNFYSDKEEISHAIDEDKWIIEFTQEVSYLLYNDNSRIIKRNKGVSCDISKLPKGQYMVKYDNKEVYFQKK</sequence>
<gene>
    <name evidence="1" type="ORF">SAMN05661096_03516</name>
</gene>
<evidence type="ECO:0000313" key="1">
    <source>
        <dbReference type="EMBL" id="SMG48764.1"/>
    </source>
</evidence>
<keyword evidence="2" id="KW-1185">Reference proteome</keyword>
<name>A0A1X7L5M2_9BACT</name>
<dbReference type="STRING" id="1028.SAMN05661096_03516"/>
<reference evidence="2" key="1">
    <citation type="submission" date="2017-04" db="EMBL/GenBank/DDBJ databases">
        <authorList>
            <person name="Varghese N."/>
            <person name="Submissions S."/>
        </authorList>
    </citation>
    <scope>NUCLEOTIDE SEQUENCE [LARGE SCALE GENOMIC DNA]</scope>
    <source>
        <strain evidence="2">DSM 4125</strain>
    </source>
</reference>
<evidence type="ECO:0000313" key="2">
    <source>
        <dbReference type="Proteomes" id="UP000193804"/>
    </source>
</evidence>
<accession>A0A1X7L5M2</accession>
<dbReference type="OrthoDB" id="1466693at2"/>
<dbReference type="EMBL" id="FXAW01000008">
    <property type="protein sequence ID" value="SMG48764.1"/>
    <property type="molecule type" value="Genomic_DNA"/>
</dbReference>
<dbReference type="RefSeq" id="WP_085518646.1">
    <property type="nucleotide sequence ID" value="NZ_FXAW01000008.1"/>
</dbReference>
<organism evidence="1 2">
    <name type="scientific">Marivirga sericea</name>
    <dbReference type="NCBI Taxonomy" id="1028"/>
    <lineage>
        <taxon>Bacteria</taxon>
        <taxon>Pseudomonadati</taxon>
        <taxon>Bacteroidota</taxon>
        <taxon>Cytophagia</taxon>
        <taxon>Cytophagales</taxon>
        <taxon>Marivirgaceae</taxon>
        <taxon>Marivirga</taxon>
    </lineage>
</organism>
<proteinExistence type="predicted"/>
<protein>
    <submittedName>
        <fullName evidence="1">Uncharacterized protein</fullName>
    </submittedName>
</protein>